<reference evidence="3 4" key="1">
    <citation type="journal article" date="2020" name="bioRxiv">
        <title>Whole genome comparisons of ergot fungi reveals the divergence and evolution of species within the genus Claviceps are the result of varying mechanisms driving genome evolution and host range expansion.</title>
        <authorList>
            <person name="Wyka S.A."/>
            <person name="Mondo S.J."/>
            <person name="Liu M."/>
            <person name="Dettman J."/>
            <person name="Nalam V."/>
            <person name="Broders K.D."/>
        </authorList>
    </citation>
    <scope>NUCLEOTIDE SEQUENCE [LARGE SCALE GENOMIC DNA]</scope>
    <source>
        <strain evidence="3 4">Clav52</strain>
    </source>
</reference>
<sequence length="290" mass="32905">MKDCLIVTPSPGAGPSQPLNPQQQQWQVVQPKKNRRSRKTPTAIISPRAIRNTEASRSLEDITSEYHRMRQDLPTQQCCHSIRLLIRANAGTCSRVDKAVCLGMGSFDPPDGAWEAKRRAYIQYLVFEAMVQELETFFNTTIHCTFQEPLFTDADTAFLTARGHAVVPAPLASTAVTPHTLLYGIHLYRPLYEEALQDHLPSAYVGTDWETWEQLMLPGDCLRGVREMHETYRKWEFPQEGIVFSGTWIYWRKSETGEDRCEVDVNGSDTGKATNEEPPAEASQEMMRKA</sequence>
<gene>
    <name evidence="3" type="ORF">E4U09_005652</name>
</gene>
<dbReference type="InterPro" id="IPR012942">
    <property type="entry name" value="SRR1-like"/>
</dbReference>
<feature type="region of interest" description="Disordered" evidence="1">
    <location>
        <begin position="261"/>
        <end position="290"/>
    </location>
</feature>
<dbReference type="Proteomes" id="UP000707071">
    <property type="component" value="Unassembled WGS sequence"/>
</dbReference>
<name>A0A9P7QBL9_9HYPO</name>
<protein>
    <recommendedName>
        <fullName evidence="2">SRR1-like domain-containing protein</fullName>
    </recommendedName>
</protein>
<organism evidence="3 4">
    <name type="scientific">Claviceps aff. purpurea</name>
    <dbReference type="NCBI Taxonomy" id="1967640"/>
    <lineage>
        <taxon>Eukaryota</taxon>
        <taxon>Fungi</taxon>
        <taxon>Dikarya</taxon>
        <taxon>Ascomycota</taxon>
        <taxon>Pezizomycotina</taxon>
        <taxon>Sordariomycetes</taxon>
        <taxon>Hypocreomycetidae</taxon>
        <taxon>Hypocreales</taxon>
        <taxon>Clavicipitaceae</taxon>
        <taxon>Claviceps</taxon>
    </lineage>
</organism>
<feature type="domain" description="SRR1-like" evidence="2">
    <location>
        <begin position="93"/>
        <end position="215"/>
    </location>
</feature>
<dbReference type="PANTHER" id="PTHR42080:SF1">
    <property type="entry name" value="SRR1-LIKE DOMAIN-CONTAINING PROTEIN"/>
    <property type="match status" value="1"/>
</dbReference>
<evidence type="ECO:0000256" key="1">
    <source>
        <dbReference type="SAM" id="MobiDB-lite"/>
    </source>
</evidence>
<dbReference type="EMBL" id="SRRH01000484">
    <property type="protein sequence ID" value="KAG6288287.1"/>
    <property type="molecule type" value="Genomic_DNA"/>
</dbReference>
<feature type="region of interest" description="Disordered" evidence="1">
    <location>
        <begin position="1"/>
        <end position="41"/>
    </location>
</feature>
<feature type="compositionally biased region" description="Low complexity" evidence="1">
    <location>
        <begin position="15"/>
        <end position="31"/>
    </location>
</feature>
<dbReference type="AlphaFoldDB" id="A0A9P7QBL9"/>
<evidence type="ECO:0000259" key="2">
    <source>
        <dbReference type="Pfam" id="PF07985"/>
    </source>
</evidence>
<comment type="caution">
    <text evidence="3">The sequence shown here is derived from an EMBL/GenBank/DDBJ whole genome shotgun (WGS) entry which is preliminary data.</text>
</comment>
<proteinExistence type="predicted"/>
<evidence type="ECO:0000313" key="4">
    <source>
        <dbReference type="Proteomes" id="UP000707071"/>
    </source>
</evidence>
<accession>A0A9P7QBL9</accession>
<dbReference type="Pfam" id="PF07985">
    <property type="entry name" value="SRR1"/>
    <property type="match status" value="1"/>
</dbReference>
<dbReference type="PANTHER" id="PTHR42080">
    <property type="entry name" value="SRR1 DOMAIN-CONTAINING PROTEIN"/>
    <property type="match status" value="1"/>
</dbReference>
<evidence type="ECO:0000313" key="3">
    <source>
        <dbReference type="EMBL" id="KAG6288287.1"/>
    </source>
</evidence>
<keyword evidence="4" id="KW-1185">Reference proteome</keyword>